<keyword evidence="1" id="KW-0472">Membrane</keyword>
<dbReference type="RefSeq" id="WP_320555807.1">
    <property type="nucleotide sequence ID" value="NZ_JAXDAE010000008.1"/>
</dbReference>
<evidence type="ECO:0000256" key="1">
    <source>
        <dbReference type="SAM" id="Phobius"/>
    </source>
</evidence>
<gene>
    <name evidence="2" type="ORF">SNF14_08830</name>
</gene>
<feature type="transmembrane region" description="Helical" evidence="1">
    <location>
        <begin position="256"/>
        <end position="276"/>
    </location>
</feature>
<feature type="transmembrane region" description="Helical" evidence="1">
    <location>
        <begin position="7"/>
        <end position="28"/>
    </location>
</feature>
<evidence type="ECO:0008006" key="4">
    <source>
        <dbReference type="Google" id="ProtNLM"/>
    </source>
</evidence>
<keyword evidence="1" id="KW-1133">Transmembrane helix</keyword>
<feature type="transmembrane region" description="Helical" evidence="1">
    <location>
        <begin position="201"/>
        <end position="220"/>
    </location>
</feature>
<feature type="transmembrane region" description="Helical" evidence="1">
    <location>
        <begin position="160"/>
        <end position="180"/>
    </location>
</feature>
<accession>A0ABU5ELZ9</accession>
<reference evidence="2 3" key="1">
    <citation type="submission" date="2023-11" db="EMBL/GenBank/DDBJ databases">
        <title>Winogradskyella pelagius sp. nov., isolated from coastal sediment.</title>
        <authorList>
            <person name="Li F."/>
        </authorList>
    </citation>
    <scope>NUCLEOTIDE SEQUENCE [LARGE SCALE GENOMIC DNA]</scope>
    <source>
        <strain evidence="2 3">KCTC 23502</strain>
    </source>
</reference>
<keyword evidence="3" id="KW-1185">Reference proteome</keyword>
<dbReference type="Proteomes" id="UP001285855">
    <property type="component" value="Unassembled WGS sequence"/>
</dbReference>
<keyword evidence="1" id="KW-0812">Transmembrane</keyword>
<protein>
    <recommendedName>
        <fullName evidence="4">Prenyltransferase</fullName>
    </recommendedName>
</protein>
<comment type="caution">
    <text evidence="2">The sequence shown here is derived from an EMBL/GenBank/DDBJ whole genome shotgun (WGS) entry which is preliminary data.</text>
</comment>
<feature type="transmembrane region" description="Helical" evidence="1">
    <location>
        <begin position="232"/>
        <end position="249"/>
    </location>
</feature>
<dbReference type="EMBL" id="JAXDAE010000008">
    <property type="protein sequence ID" value="MDY2587439.1"/>
    <property type="molecule type" value="Genomic_DNA"/>
</dbReference>
<feature type="transmembrane region" description="Helical" evidence="1">
    <location>
        <begin position="72"/>
        <end position="92"/>
    </location>
</feature>
<evidence type="ECO:0000313" key="3">
    <source>
        <dbReference type="Proteomes" id="UP001285855"/>
    </source>
</evidence>
<feature type="transmembrane region" description="Helical" evidence="1">
    <location>
        <begin position="137"/>
        <end position="154"/>
    </location>
</feature>
<evidence type="ECO:0000313" key="2">
    <source>
        <dbReference type="EMBL" id="MDY2587439.1"/>
    </source>
</evidence>
<feature type="transmembrane region" description="Helical" evidence="1">
    <location>
        <begin position="98"/>
        <end position="117"/>
    </location>
</feature>
<feature type="transmembrane region" description="Helical" evidence="1">
    <location>
        <begin position="40"/>
        <end position="60"/>
    </location>
</feature>
<sequence>MRVLNQIFNFYINSSIHVALAVMAMTWVTFIKFQLNHDFVVLPFVFFATITGYNFVKYFGVAKFHHRSLATWLKTIQIFSFLAFLGTCYYALKLTIDSIIYLAIFGLVTFLYAIPLLPMQYFRDSQKNLRQIGGLKIYIIALVWAFTTAFLPLIEKGYPISGDVVITGIQYFIFVIVLMLPFEIRDLIYDNLKLGTIPQRIGVKNTKLIGAILLLFFFLLEFFKNEVKETALISNTIILSITLVFLVFAHKEQTKYYSAFWVESIPVVWLIILLMLG</sequence>
<name>A0ABU5ELZ9_9FLAO</name>
<organism evidence="2 3">
    <name type="scientific">Winogradskyella aquimaris</name>
    <dbReference type="NCBI Taxonomy" id="864074"/>
    <lineage>
        <taxon>Bacteria</taxon>
        <taxon>Pseudomonadati</taxon>
        <taxon>Bacteroidota</taxon>
        <taxon>Flavobacteriia</taxon>
        <taxon>Flavobacteriales</taxon>
        <taxon>Flavobacteriaceae</taxon>
        <taxon>Winogradskyella</taxon>
    </lineage>
</organism>
<proteinExistence type="predicted"/>